<evidence type="ECO:0000313" key="3">
    <source>
        <dbReference type="EMBL" id="MEX0429591.1"/>
    </source>
</evidence>
<comment type="caution">
    <text evidence="3">The sequence shown here is derived from an EMBL/GenBank/DDBJ whole genome shotgun (WGS) entry which is preliminary data.</text>
</comment>
<feature type="region of interest" description="Disordered" evidence="1">
    <location>
        <begin position="218"/>
        <end position="250"/>
    </location>
</feature>
<organism evidence="3 4">
    <name type="scientific">Nocardioides eburneus</name>
    <dbReference type="NCBI Taxonomy" id="3231482"/>
    <lineage>
        <taxon>Bacteria</taxon>
        <taxon>Bacillati</taxon>
        <taxon>Actinomycetota</taxon>
        <taxon>Actinomycetes</taxon>
        <taxon>Propionibacteriales</taxon>
        <taxon>Nocardioidaceae</taxon>
        <taxon>Nocardioides</taxon>
    </lineage>
</organism>
<dbReference type="EMBL" id="JBFPJR010000050">
    <property type="protein sequence ID" value="MEX0429591.1"/>
    <property type="molecule type" value="Genomic_DNA"/>
</dbReference>
<evidence type="ECO:0000259" key="2">
    <source>
        <dbReference type="PROSITE" id="PS51186"/>
    </source>
</evidence>
<feature type="domain" description="N-acetyltransferase" evidence="2">
    <location>
        <begin position="38"/>
        <end position="197"/>
    </location>
</feature>
<reference evidence="3 4" key="1">
    <citation type="submission" date="2024-07" db="EMBL/GenBank/DDBJ databases">
        <authorList>
            <person name="Lee S."/>
            <person name="Kang M."/>
        </authorList>
    </citation>
    <scope>NUCLEOTIDE SEQUENCE [LARGE SCALE GENOMIC DNA]</scope>
    <source>
        <strain evidence="3 4">DS6</strain>
    </source>
</reference>
<evidence type="ECO:0000313" key="4">
    <source>
        <dbReference type="Proteomes" id="UP001556631"/>
    </source>
</evidence>
<sequence length="250" mass="27858">MTQPRGEPVRGMEAQMSRKILPLTLDRFAELTAPCRTCLFWELDPVRRRHVSANDVMAEKEAWISEVLREWGSCGRVAVVDGETVGFLIYAPPSYVGGAGCFPTAPVSADAVLLTTAWIDPRHAGGGLGRMLIQGMARDLIRRTDVRAVEAFGDVGPLSGIHGRRCAAPADFLARVGFKTHRAHPTAPRFRMELKQAVTWREEVEVALERLWGAVRPPRQRHRPAPVPAHHEPMPLRRDDAQDSRRARPT</sequence>
<name>A0ABV3T311_9ACTN</name>
<dbReference type="SUPFAM" id="SSF55729">
    <property type="entry name" value="Acyl-CoA N-acyltransferases (Nat)"/>
    <property type="match status" value="1"/>
</dbReference>
<accession>A0ABV3T311</accession>
<dbReference type="PROSITE" id="PS51186">
    <property type="entry name" value="GNAT"/>
    <property type="match status" value="1"/>
</dbReference>
<dbReference type="Proteomes" id="UP001556631">
    <property type="component" value="Unassembled WGS sequence"/>
</dbReference>
<proteinExistence type="predicted"/>
<dbReference type="Gene3D" id="3.40.630.30">
    <property type="match status" value="1"/>
</dbReference>
<feature type="compositionally biased region" description="Basic and acidic residues" evidence="1">
    <location>
        <begin position="229"/>
        <end position="250"/>
    </location>
</feature>
<dbReference type="RefSeq" id="WP_367995556.1">
    <property type="nucleotide sequence ID" value="NZ_JBFPJR010000050.1"/>
</dbReference>
<dbReference type="InterPro" id="IPR000182">
    <property type="entry name" value="GNAT_dom"/>
</dbReference>
<evidence type="ECO:0000256" key="1">
    <source>
        <dbReference type="SAM" id="MobiDB-lite"/>
    </source>
</evidence>
<gene>
    <name evidence="3" type="ORF">AB3X52_18390</name>
</gene>
<keyword evidence="4" id="KW-1185">Reference proteome</keyword>
<protein>
    <submittedName>
        <fullName evidence="3">GNAT family N-acetyltransferase</fullName>
    </submittedName>
</protein>
<dbReference type="InterPro" id="IPR016181">
    <property type="entry name" value="Acyl_CoA_acyltransferase"/>
</dbReference>